<evidence type="ECO:0000256" key="1">
    <source>
        <dbReference type="SAM" id="SignalP"/>
    </source>
</evidence>
<evidence type="ECO:0000313" key="2">
    <source>
        <dbReference type="EMBL" id="QEC57438.1"/>
    </source>
</evidence>
<feature type="chain" id="PRO_5022963507" description="Trypsin-like peptidase domain-containing protein" evidence="1">
    <location>
        <begin position="19"/>
        <end position="265"/>
    </location>
</feature>
<dbReference type="AlphaFoldDB" id="A0A5B8ULJ0"/>
<evidence type="ECO:0008006" key="4">
    <source>
        <dbReference type="Google" id="ProtNLM"/>
    </source>
</evidence>
<name>A0A5B8ULJ0_9BACT</name>
<dbReference type="RefSeq" id="WP_146789749.1">
    <property type="nucleotide sequence ID" value="NZ_BAABIO010000003.1"/>
</dbReference>
<proteinExistence type="predicted"/>
<reference evidence="2 3" key="1">
    <citation type="journal article" date="2015" name="Int. J. Syst. Evol. Microbiol.">
        <title>Flavisolibacter ginsenosidimutans sp. nov., with ginsenoside-converting activity isolated from soil used for cultivating ginseng.</title>
        <authorList>
            <person name="Zhao Y."/>
            <person name="Liu Q."/>
            <person name="Kang M.S."/>
            <person name="Jin F."/>
            <person name="Yu H."/>
            <person name="Im W.T."/>
        </authorList>
    </citation>
    <scope>NUCLEOTIDE SEQUENCE [LARGE SCALE GENOMIC DNA]</scope>
    <source>
        <strain evidence="2 3">Gsoil 636</strain>
    </source>
</reference>
<sequence>MRINFTLLFLALFFTVSAQDLTDSLSKYSYLIQAKKAGSQMQATGFFARYQHRLFFVTAAHCITGWDPFQFRKIDNFPDTLFIRTSNDTSRLHYLPLPVADIKRSTQPFHDYDAPDVFVVEIKNAKNYPVYSVEKYFGERVRCETAKTIWVFGYPRNAGYNDYFTDRQQPFSCTALLGEAYCFYPFRPETRRPDQLHYFTSFKDSITGPGLSGAPAYILTENKHIVFGGLYIGGGDKALRNGMVVRPEYVIDKITAEINGRTASR</sequence>
<gene>
    <name evidence="2" type="ORF">FSB75_16525</name>
</gene>
<protein>
    <recommendedName>
        <fullName evidence="4">Trypsin-like peptidase domain-containing protein</fullName>
    </recommendedName>
</protein>
<dbReference type="EMBL" id="CP042433">
    <property type="protein sequence ID" value="QEC57438.1"/>
    <property type="molecule type" value="Genomic_DNA"/>
</dbReference>
<dbReference type="InterPro" id="IPR009003">
    <property type="entry name" value="Peptidase_S1_PA"/>
</dbReference>
<dbReference type="SUPFAM" id="SSF50494">
    <property type="entry name" value="Trypsin-like serine proteases"/>
    <property type="match status" value="1"/>
</dbReference>
<evidence type="ECO:0000313" key="3">
    <source>
        <dbReference type="Proteomes" id="UP000321204"/>
    </source>
</evidence>
<dbReference type="KEGG" id="fgg:FSB75_16525"/>
<accession>A0A5B8ULJ0</accession>
<keyword evidence="3" id="KW-1185">Reference proteome</keyword>
<dbReference type="Proteomes" id="UP000321204">
    <property type="component" value="Chromosome"/>
</dbReference>
<feature type="signal peptide" evidence="1">
    <location>
        <begin position="1"/>
        <end position="18"/>
    </location>
</feature>
<keyword evidence="1" id="KW-0732">Signal</keyword>
<organism evidence="2 3">
    <name type="scientific">Flavisolibacter ginsenosidimutans</name>
    <dbReference type="NCBI Taxonomy" id="661481"/>
    <lineage>
        <taxon>Bacteria</taxon>
        <taxon>Pseudomonadati</taxon>
        <taxon>Bacteroidota</taxon>
        <taxon>Chitinophagia</taxon>
        <taxon>Chitinophagales</taxon>
        <taxon>Chitinophagaceae</taxon>
        <taxon>Flavisolibacter</taxon>
    </lineage>
</organism>